<organism evidence="1 2">
    <name type="scientific">Aureibacter tunicatorum</name>
    <dbReference type="NCBI Taxonomy" id="866807"/>
    <lineage>
        <taxon>Bacteria</taxon>
        <taxon>Pseudomonadati</taxon>
        <taxon>Bacteroidota</taxon>
        <taxon>Cytophagia</taxon>
        <taxon>Cytophagales</taxon>
        <taxon>Persicobacteraceae</taxon>
        <taxon>Aureibacter</taxon>
    </lineage>
</organism>
<keyword evidence="2" id="KW-1185">Reference proteome</keyword>
<dbReference type="EMBL" id="JAVDQD010000008">
    <property type="protein sequence ID" value="MDR6241489.1"/>
    <property type="molecule type" value="Genomic_DNA"/>
</dbReference>
<reference evidence="1" key="1">
    <citation type="submission" date="2023-07" db="EMBL/GenBank/DDBJ databases">
        <title>Genomic Encyclopedia of Type Strains, Phase IV (KMG-IV): sequencing the most valuable type-strain genomes for metagenomic binning, comparative biology and taxonomic classification.</title>
        <authorList>
            <person name="Goeker M."/>
        </authorList>
    </citation>
    <scope>NUCLEOTIDE SEQUENCE</scope>
    <source>
        <strain evidence="1">DSM 26174</strain>
    </source>
</reference>
<name>A0AAE3XTP7_9BACT</name>
<evidence type="ECO:0000313" key="1">
    <source>
        <dbReference type="EMBL" id="MDR6241489.1"/>
    </source>
</evidence>
<accession>A0AAE3XTP7</accession>
<dbReference type="AlphaFoldDB" id="A0AAE3XTP7"/>
<comment type="caution">
    <text evidence="1">The sequence shown here is derived from an EMBL/GenBank/DDBJ whole genome shotgun (WGS) entry which is preliminary data.</text>
</comment>
<protein>
    <submittedName>
        <fullName evidence="1">Uncharacterized protein</fullName>
    </submittedName>
</protein>
<gene>
    <name evidence="1" type="ORF">HNQ88_004576</name>
</gene>
<sequence>MYEVGAVSLENKIRNKINDLKRTTYGRKEISNYLLD</sequence>
<dbReference type="Proteomes" id="UP001185092">
    <property type="component" value="Unassembled WGS sequence"/>
</dbReference>
<proteinExistence type="predicted"/>
<evidence type="ECO:0000313" key="2">
    <source>
        <dbReference type="Proteomes" id="UP001185092"/>
    </source>
</evidence>